<organism evidence="2 3">
    <name type="scientific">Acinetobacter johnsonii</name>
    <dbReference type="NCBI Taxonomy" id="40214"/>
    <lineage>
        <taxon>Bacteria</taxon>
        <taxon>Pseudomonadati</taxon>
        <taxon>Pseudomonadota</taxon>
        <taxon>Gammaproteobacteria</taxon>
        <taxon>Moraxellales</taxon>
        <taxon>Moraxellaceae</taxon>
        <taxon>Acinetobacter</taxon>
    </lineage>
</organism>
<gene>
    <name evidence="2" type="ORF">ACNJC6_03536</name>
</gene>
<accession>A0A1R7QHV5</accession>
<reference evidence="2 3" key="1">
    <citation type="submission" date="2017-02" db="EMBL/GenBank/DDBJ databases">
        <authorList>
            <person name="Peterson S.W."/>
        </authorList>
    </citation>
    <scope>NUCLEOTIDE SEQUENCE [LARGE SCALE GENOMIC DNA]</scope>
    <source>
        <strain evidence="2">C6</strain>
    </source>
</reference>
<evidence type="ECO:0000256" key="1">
    <source>
        <dbReference type="SAM" id="Coils"/>
    </source>
</evidence>
<evidence type="ECO:0000313" key="3">
    <source>
        <dbReference type="Proteomes" id="UP000196240"/>
    </source>
</evidence>
<dbReference type="Proteomes" id="UP000196240">
    <property type="component" value="Unassembled WGS sequence"/>
</dbReference>
<feature type="coiled-coil region" evidence="1">
    <location>
        <begin position="113"/>
        <end position="158"/>
    </location>
</feature>
<sequence length="252" mass="29650">MATRGRPAKVLTLQDLVELEKFLADLAYLKKNQKLATSLLHSKEFSELDEKDLSLLKIVHREKIQFQQRQALITQIQIKQRNQQQLLSNEIEILQLLEQEQDQDTFFRLDRALESYQKIEKAALENRIRLENEHKRDILNKTNKKQTEAQKKRNAENQLKYALGGIVLSIWKKAGWDIDQDHLENVEHRIKNSLISVSKIRKSVLFQEALVMTKENKQASELFFLALDTLPTYNINQEDFHKVLLKKVHKSQ</sequence>
<dbReference type="AlphaFoldDB" id="A0A1R7QHV5"/>
<dbReference type="RefSeq" id="WP_087015089.1">
    <property type="nucleotide sequence ID" value="NZ_FUUY01000021.1"/>
</dbReference>
<dbReference type="EMBL" id="FUUY01000021">
    <property type="protein sequence ID" value="SJX23855.1"/>
    <property type="molecule type" value="Genomic_DNA"/>
</dbReference>
<evidence type="ECO:0000313" key="2">
    <source>
        <dbReference type="EMBL" id="SJX23855.1"/>
    </source>
</evidence>
<proteinExistence type="predicted"/>
<keyword evidence="1" id="KW-0175">Coiled coil</keyword>
<protein>
    <submittedName>
        <fullName evidence="2">Uncharacterized protein</fullName>
    </submittedName>
</protein>
<name>A0A1R7QHV5_ACIJO</name>